<keyword evidence="8" id="KW-0812">Transmembrane</keyword>
<evidence type="ECO:0000256" key="1">
    <source>
        <dbReference type="ARBA" id="ARBA00005168"/>
    </source>
</evidence>
<keyword evidence="8" id="KW-0472">Membrane</keyword>
<evidence type="ECO:0000256" key="2">
    <source>
        <dbReference type="ARBA" id="ARBA00010644"/>
    </source>
</evidence>
<evidence type="ECO:0000256" key="6">
    <source>
        <dbReference type="ARBA" id="ARBA00023133"/>
    </source>
</evidence>
<evidence type="ECO:0000256" key="8">
    <source>
        <dbReference type="SAM" id="Phobius"/>
    </source>
</evidence>
<name>A0A1I8HAF0_9PLAT</name>
<evidence type="ECO:0000256" key="5">
    <source>
        <dbReference type="ARBA" id="ARBA00023002"/>
    </source>
</evidence>
<dbReference type="InterPro" id="IPR036406">
    <property type="entry name" value="Coprogen_oxidase_aer_sf"/>
</dbReference>
<feature type="transmembrane region" description="Helical" evidence="8">
    <location>
        <begin position="25"/>
        <end position="44"/>
    </location>
</feature>
<keyword evidence="6" id="KW-0350">Heme biosynthesis</keyword>
<evidence type="ECO:0000313" key="9">
    <source>
        <dbReference type="Proteomes" id="UP000095280"/>
    </source>
</evidence>
<organism evidence="9 10">
    <name type="scientific">Macrostomum lignano</name>
    <dbReference type="NCBI Taxonomy" id="282301"/>
    <lineage>
        <taxon>Eukaryota</taxon>
        <taxon>Metazoa</taxon>
        <taxon>Spiralia</taxon>
        <taxon>Lophotrochozoa</taxon>
        <taxon>Platyhelminthes</taxon>
        <taxon>Rhabditophora</taxon>
        <taxon>Macrostomorpha</taxon>
        <taxon>Macrostomida</taxon>
        <taxon>Macrostomidae</taxon>
        <taxon>Macrostomum</taxon>
    </lineage>
</organism>
<dbReference type="SUPFAM" id="SSF102886">
    <property type="entry name" value="Coproporphyrinogen III oxidase"/>
    <property type="match status" value="1"/>
</dbReference>
<accession>A0A1I8HAF0</accession>
<dbReference type="PANTHER" id="PTHR10755:SF0">
    <property type="entry name" value="OXYGEN-DEPENDENT COPROPORPHYRINOGEN-III OXIDASE, MITOCHONDRIAL"/>
    <property type="match status" value="1"/>
</dbReference>
<keyword evidence="9" id="KW-1185">Reference proteome</keyword>
<dbReference type="UniPathway" id="UPA00251">
    <property type="reaction ID" value="UER00322"/>
</dbReference>
<dbReference type="NCBIfam" id="NF003727">
    <property type="entry name" value="PRK05330.1"/>
    <property type="match status" value="1"/>
</dbReference>
<evidence type="ECO:0000256" key="7">
    <source>
        <dbReference type="ARBA" id="ARBA00023244"/>
    </source>
</evidence>
<comment type="subunit">
    <text evidence="3">Homodimer.</text>
</comment>
<sequence length="401" mass="45122">FQSLRRLVQFATVGTASAWRRRRPYLLVGMATVATSGAALALSIKRENWPELPLPAVVKSASVCSAASIGRPQHWMTDPVSETGWLCDPSNSAEPRVGMERLCMDLQGRLCRAMEELDGEARFIVDKWARPSGGGGISCVLTDGVVFERAGVNISVVHGSLSQQAVRQMNSRPDRHKLPEGKELPFCAIGISSVIHPRNPFVPTMHFNFRYFEVDDGKGGVSWWYGGGADLTPTFLDKDDATHFHRTLKAACDKHDKSLYPKYKAWCDNYFVIEHRGERRGVGGIFFDDVDSPNQPAAFAFVSSCADAIEAAYLPIVRRNMRRGYSYADRQWQLLRRGRYVEFNLVYDRGTKFGLFTKDARIESILMSLPPLARWEYCHDPDSDPVKAQLMRVLREPVDWA</sequence>
<keyword evidence="5" id="KW-0560">Oxidoreductase</keyword>
<dbReference type="FunFam" id="3.40.1500.10:FF:000002">
    <property type="entry name" value="oxygen-dependent coproporphyrinogen-III oxidase, mitochondrial"/>
    <property type="match status" value="1"/>
</dbReference>
<dbReference type="InterPro" id="IPR001260">
    <property type="entry name" value="Coprogen_oxidase_aer"/>
</dbReference>
<dbReference type="Proteomes" id="UP000095280">
    <property type="component" value="Unplaced"/>
</dbReference>
<dbReference type="AlphaFoldDB" id="A0A1I8HAF0"/>
<evidence type="ECO:0000313" key="10">
    <source>
        <dbReference type="WBParaSite" id="maker-uti_cns_0005191-snap-gene-0.7-mRNA-1"/>
    </source>
</evidence>
<dbReference type="WBParaSite" id="maker-uti_cns_0005191-snap-gene-0.7-mRNA-1">
    <property type="protein sequence ID" value="maker-uti_cns_0005191-snap-gene-0.7-mRNA-1"/>
    <property type="gene ID" value="maker-uti_cns_0005191-snap-gene-0.7"/>
</dbReference>
<dbReference type="GO" id="GO:0006782">
    <property type="term" value="P:protoporphyrinogen IX biosynthetic process"/>
    <property type="evidence" value="ECO:0007669"/>
    <property type="project" value="UniProtKB-UniPathway"/>
</dbReference>
<proteinExistence type="inferred from homology"/>
<dbReference type="GO" id="GO:0004109">
    <property type="term" value="F:coproporphyrinogen oxidase activity"/>
    <property type="evidence" value="ECO:0007669"/>
    <property type="project" value="UniProtKB-EC"/>
</dbReference>
<dbReference type="PRINTS" id="PR00073">
    <property type="entry name" value="COPRGNOXDASE"/>
</dbReference>
<dbReference type="Pfam" id="PF01218">
    <property type="entry name" value="Coprogen_oxidas"/>
    <property type="match status" value="1"/>
</dbReference>
<keyword evidence="8" id="KW-1133">Transmembrane helix</keyword>
<protein>
    <recommendedName>
        <fullName evidence="4">coproporphyrinogen oxidase</fullName>
        <ecNumber evidence="4">1.3.3.3</ecNumber>
    </recommendedName>
</protein>
<evidence type="ECO:0000256" key="4">
    <source>
        <dbReference type="ARBA" id="ARBA00012869"/>
    </source>
</evidence>
<dbReference type="PANTHER" id="PTHR10755">
    <property type="entry name" value="COPROPORPHYRINOGEN III OXIDASE, MITOCHONDRIAL"/>
    <property type="match status" value="1"/>
</dbReference>
<dbReference type="Gene3D" id="3.40.1500.10">
    <property type="entry name" value="Coproporphyrinogen III oxidase, aerobic"/>
    <property type="match status" value="1"/>
</dbReference>
<evidence type="ECO:0000256" key="3">
    <source>
        <dbReference type="ARBA" id="ARBA00011738"/>
    </source>
</evidence>
<comment type="similarity">
    <text evidence="2">Belongs to the aerobic coproporphyrinogen-III oxidase family.</text>
</comment>
<dbReference type="GO" id="GO:0005737">
    <property type="term" value="C:cytoplasm"/>
    <property type="evidence" value="ECO:0007669"/>
    <property type="project" value="TreeGrafter"/>
</dbReference>
<comment type="pathway">
    <text evidence="1">Porphyrin-containing compound metabolism; protoporphyrin-IX biosynthesis; protoporphyrinogen-IX from coproporphyrinogen-III (O2 route): step 1/1.</text>
</comment>
<dbReference type="InterPro" id="IPR018375">
    <property type="entry name" value="Coprogen_oxidase_CS"/>
</dbReference>
<dbReference type="EC" id="1.3.3.3" evidence="4"/>
<reference evidence="10" key="1">
    <citation type="submission" date="2016-11" db="UniProtKB">
        <authorList>
            <consortium name="WormBaseParasite"/>
        </authorList>
    </citation>
    <scope>IDENTIFICATION</scope>
</reference>
<dbReference type="PROSITE" id="PS01021">
    <property type="entry name" value="COPROGEN_OXIDASE"/>
    <property type="match status" value="1"/>
</dbReference>
<keyword evidence="7" id="KW-0627">Porphyrin biosynthesis</keyword>